<accession>A0AAV8XGM2</accession>
<gene>
    <name evidence="3" type="ORF">NQ314_011774</name>
</gene>
<feature type="signal peptide" evidence="1">
    <location>
        <begin position="1"/>
        <end position="15"/>
    </location>
</feature>
<reference evidence="3" key="1">
    <citation type="journal article" date="2023" name="Insect Mol. Biol.">
        <title>Genome sequencing provides insights into the evolution of gene families encoding plant cell wall-degrading enzymes in longhorned beetles.</title>
        <authorList>
            <person name="Shin N.R."/>
            <person name="Okamura Y."/>
            <person name="Kirsch R."/>
            <person name="Pauchet Y."/>
        </authorList>
    </citation>
    <scope>NUCLEOTIDE SEQUENCE</scope>
    <source>
        <strain evidence="3">RBIC_L_NR</strain>
    </source>
</reference>
<dbReference type="SMART" id="SM00690">
    <property type="entry name" value="DM5"/>
    <property type="match status" value="1"/>
</dbReference>
<protein>
    <recommendedName>
        <fullName evidence="2">DUF243 domain-containing protein</fullName>
    </recommendedName>
</protein>
<comment type="caution">
    <text evidence="3">The sequence shown here is derived from an EMBL/GenBank/DDBJ whole genome shotgun (WGS) entry which is preliminary data.</text>
</comment>
<keyword evidence="4" id="KW-1185">Reference proteome</keyword>
<dbReference type="EMBL" id="JANEYF010003296">
    <property type="protein sequence ID" value="KAJ8937634.1"/>
    <property type="molecule type" value="Genomic_DNA"/>
</dbReference>
<evidence type="ECO:0000313" key="3">
    <source>
        <dbReference type="EMBL" id="KAJ8937634.1"/>
    </source>
</evidence>
<evidence type="ECO:0000259" key="2">
    <source>
        <dbReference type="SMART" id="SM00690"/>
    </source>
</evidence>
<evidence type="ECO:0000256" key="1">
    <source>
        <dbReference type="SAM" id="SignalP"/>
    </source>
</evidence>
<dbReference type="GO" id="GO:0062129">
    <property type="term" value="C:chitin-based extracellular matrix"/>
    <property type="evidence" value="ECO:0007669"/>
    <property type="project" value="TreeGrafter"/>
</dbReference>
<organism evidence="3 4">
    <name type="scientific">Rhamnusium bicolor</name>
    <dbReference type="NCBI Taxonomy" id="1586634"/>
    <lineage>
        <taxon>Eukaryota</taxon>
        <taxon>Metazoa</taxon>
        <taxon>Ecdysozoa</taxon>
        <taxon>Arthropoda</taxon>
        <taxon>Hexapoda</taxon>
        <taxon>Insecta</taxon>
        <taxon>Pterygota</taxon>
        <taxon>Neoptera</taxon>
        <taxon>Endopterygota</taxon>
        <taxon>Coleoptera</taxon>
        <taxon>Polyphaga</taxon>
        <taxon>Cucujiformia</taxon>
        <taxon>Chrysomeloidea</taxon>
        <taxon>Cerambycidae</taxon>
        <taxon>Lepturinae</taxon>
        <taxon>Rhagiini</taxon>
        <taxon>Rhamnusium</taxon>
    </lineage>
</organism>
<dbReference type="AlphaFoldDB" id="A0AAV8XGM2"/>
<feature type="chain" id="PRO_5043328437" description="DUF243 domain-containing protein" evidence="1">
    <location>
        <begin position="16"/>
        <end position="556"/>
    </location>
</feature>
<dbReference type="Proteomes" id="UP001162156">
    <property type="component" value="Unassembled WGS sequence"/>
</dbReference>
<name>A0AAV8XGM2_9CUCU</name>
<proteinExistence type="predicted"/>
<evidence type="ECO:0000313" key="4">
    <source>
        <dbReference type="Proteomes" id="UP001162156"/>
    </source>
</evidence>
<sequence length="556" mass="58151">MRLLVLAAFAAVTVADVSHLTGYQYNRPASSYGVPQNSVTEKYFLNPVTAPTFGLHLPILEHQDFNSQIGISNPGFIFSTTPAPIIDSGIAVSTTPAPIVDSGIAVSTTPAPSVDSGIIASTTPAPSVQVGTGFGYTTPVPDLQFNAGFISSTPTPSVSVTSGSQESLNINPQLPSLGFNPGFNFYSTPAPSLFSTPAPSIFSTPAPNIFSTPAPSVSLNSGLNFGPGLNFPDVNLGYNFGLGGFSTPAPIFFGSGGSLNDAAFGVSTPGPIVSSSASVYSQTPQITKHVYFYAAPEEPELPRPRINIIRTTPPRKNVKIIFIKSPSPPPPAPIRIAAPPPDEEKTIVYVLVRKPEEQQDIELQTPPPTPPSRPEIYFIKYRTQQEAEQAISQAQENHAVSEPHLSADSVNGGGFINSISGESLVTPQPIINYVTSSTPAPISLFSSLPPQPIFNYVTSTTPAPIFSGFDGTGFASNFNLVPQLNDADISQNLISSSLFSTASPVTVSPVPVSPVPVSPVTVSPIAVSAGESGLIESTTPAPIVPHVTYGPPGFKK</sequence>
<dbReference type="GO" id="GO:0008010">
    <property type="term" value="F:structural constituent of chitin-based larval cuticle"/>
    <property type="evidence" value="ECO:0007669"/>
    <property type="project" value="TreeGrafter"/>
</dbReference>
<keyword evidence="1" id="KW-0732">Signal</keyword>
<feature type="domain" description="DUF243" evidence="2">
    <location>
        <begin position="284"/>
        <end position="384"/>
    </location>
</feature>
<dbReference type="PANTHER" id="PTHR31927">
    <property type="entry name" value="FI07246P-RELATED-RELATED"/>
    <property type="match status" value="1"/>
</dbReference>
<dbReference type="PANTHER" id="PTHR31927:SF16">
    <property type="entry name" value="LP07342P"/>
    <property type="match status" value="1"/>
</dbReference>
<dbReference type="InterPro" id="IPR004145">
    <property type="entry name" value="DUF243"/>
</dbReference>
<dbReference type="GO" id="GO:0040003">
    <property type="term" value="P:chitin-based cuticle development"/>
    <property type="evidence" value="ECO:0007669"/>
    <property type="project" value="TreeGrafter"/>
</dbReference>
<dbReference type="Pfam" id="PF03103">
    <property type="entry name" value="DUF243"/>
    <property type="match status" value="1"/>
</dbReference>